<reference evidence="8" key="1">
    <citation type="submission" date="2020-11" db="EMBL/GenBank/DDBJ databases">
        <authorList>
            <consortium name="DOE Joint Genome Institute"/>
            <person name="Ahrendt S."/>
            <person name="Riley R."/>
            <person name="Andreopoulos W."/>
            <person name="LaButti K."/>
            <person name="Pangilinan J."/>
            <person name="Ruiz-duenas F.J."/>
            <person name="Barrasa J.M."/>
            <person name="Sanchez-Garcia M."/>
            <person name="Camarero S."/>
            <person name="Miyauchi S."/>
            <person name="Serrano A."/>
            <person name="Linde D."/>
            <person name="Babiker R."/>
            <person name="Drula E."/>
            <person name="Ayuso-Fernandez I."/>
            <person name="Pacheco R."/>
            <person name="Padilla G."/>
            <person name="Ferreira P."/>
            <person name="Barriuso J."/>
            <person name="Kellner H."/>
            <person name="Castanera R."/>
            <person name="Alfaro M."/>
            <person name="Ramirez L."/>
            <person name="Pisabarro A.G."/>
            <person name="Kuo A."/>
            <person name="Tritt A."/>
            <person name="Lipzen A."/>
            <person name="He G."/>
            <person name="Yan M."/>
            <person name="Ng V."/>
            <person name="Cullen D."/>
            <person name="Martin F."/>
            <person name="Rosso M.-N."/>
            <person name="Henrissat B."/>
            <person name="Hibbett D."/>
            <person name="Martinez A.T."/>
            <person name="Grigoriev I.V."/>
        </authorList>
    </citation>
    <scope>NUCLEOTIDE SEQUENCE</scope>
    <source>
        <strain evidence="8">AH 44721</strain>
    </source>
</reference>
<dbReference type="AlphaFoldDB" id="A0A9P5NZC3"/>
<dbReference type="Proteomes" id="UP000724874">
    <property type="component" value="Unassembled WGS sequence"/>
</dbReference>
<dbReference type="InterPro" id="IPR008429">
    <property type="entry name" value="CLPTM1"/>
</dbReference>
<comment type="caution">
    <text evidence="8">The sequence shown here is derived from an EMBL/GenBank/DDBJ whole genome shotgun (WGS) entry which is preliminary data.</text>
</comment>
<dbReference type="PANTHER" id="PTHR21347">
    <property type="entry name" value="CLEFT LIP AND PALATE ASSOCIATED TRANSMEMBRANE PROTEIN-RELATED"/>
    <property type="match status" value="1"/>
</dbReference>
<feature type="transmembrane region" description="Helical" evidence="7">
    <location>
        <begin position="461"/>
        <end position="482"/>
    </location>
</feature>
<dbReference type="EMBL" id="JADNYJ010000001">
    <property type="protein sequence ID" value="KAF8914308.1"/>
    <property type="molecule type" value="Genomic_DNA"/>
</dbReference>
<dbReference type="OrthoDB" id="378564at2759"/>
<proteinExistence type="inferred from homology"/>
<dbReference type="GO" id="GO:0016020">
    <property type="term" value="C:membrane"/>
    <property type="evidence" value="ECO:0007669"/>
    <property type="project" value="UniProtKB-SubCell"/>
</dbReference>
<evidence type="ECO:0000256" key="6">
    <source>
        <dbReference type="SAM" id="MobiDB-lite"/>
    </source>
</evidence>
<dbReference type="GO" id="GO:0012505">
    <property type="term" value="C:endomembrane system"/>
    <property type="evidence" value="ECO:0007669"/>
    <property type="project" value="TreeGrafter"/>
</dbReference>
<accession>A0A9P5NZC3</accession>
<feature type="transmembrane region" description="Helical" evidence="7">
    <location>
        <begin position="341"/>
        <end position="360"/>
    </location>
</feature>
<keyword evidence="9" id="KW-1185">Reference proteome</keyword>
<dbReference type="PANTHER" id="PTHR21347:SF0">
    <property type="entry name" value="LIPID SCRAMBLASE CLPTM1L"/>
    <property type="match status" value="1"/>
</dbReference>
<feature type="region of interest" description="Disordered" evidence="6">
    <location>
        <begin position="45"/>
        <end position="70"/>
    </location>
</feature>
<feature type="transmembrane region" description="Helical" evidence="7">
    <location>
        <begin position="372"/>
        <end position="393"/>
    </location>
</feature>
<evidence type="ECO:0000256" key="2">
    <source>
        <dbReference type="ARBA" id="ARBA00009310"/>
    </source>
</evidence>
<dbReference type="Pfam" id="PF05602">
    <property type="entry name" value="CLPTM1"/>
    <property type="match status" value="1"/>
</dbReference>
<comment type="similarity">
    <text evidence="2">Belongs to the CLPTM1 family.</text>
</comment>
<gene>
    <name evidence="8" type="ORF">CPB84DRAFT_1721272</name>
</gene>
<sequence length="603" mass="69146">MPEPAAAPAQRQQEESMVQKFIKIAQQVLLVWVITNLATKFLTGNQQSTPATPARDSTGKPLPEGVDATKLPPAEVAPYWPLGSNLDMHVYLSSSPRTDVFSRLAYPHLKNEDADLPHFTWQNITYGNYNDHRVVEFDVKFPESVLRNGSLWADIVLTRDGADLDPRSPTFDPSSIHHIRKLITPYLPRLKARKEKNLLSSNEQEHEEVEEPDIIAPHWHQNITLALISDATTLPFANIPPPIAQFIHLVPEERDEKGTKAFYKPIIFPNEFWHLRSHYIQINETTPSLPVQFTFQPMSYMKFQLFASMTHGFNEAAKQQGQTTGAELDEVKRMLLETNPWFLGLTGLVSILHVMQMLAFKSDVSHWRQKKEMTGVSIVTNVFVQLVILLYLIDNNENTSWMILMGSGMGVVIEAWKITKAVDIRIVPNTLGSLLPYKLDIKDKHVLSEDEKKTQEYDRLAFRYVAYVAIPLLAAYSVYSLVYESHRGWYSFVISTLTSFVYMFGFAQLVPQLIINYKLKSVAHMPMKAMVYKTLSTVVDDLFAFCIKMPFLHRLACFRDDVVFLIFLYQRWIYRIDPKRVNEYGQVLATDAEEVEGESKKKK</sequence>
<keyword evidence="3 7" id="KW-0812">Transmembrane</keyword>
<keyword evidence="4 7" id="KW-1133">Transmembrane helix</keyword>
<comment type="subcellular location">
    <subcellularLocation>
        <location evidence="1">Membrane</location>
        <topology evidence="1">Multi-pass membrane protein</topology>
    </subcellularLocation>
</comment>
<evidence type="ECO:0000256" key="3">
    <source>
        <dbReference type="ARBA" id="ARBA00022692"/>
    </source>
</evidence>
<evidence type="ECO:0000256" key="7">
    <source>
        <dbReference type="SAM" id="Phobius"/>
    </source>
</evidence>
<organism evidence="8 9">
    <name type="scientific">Gymnopilus junonius</name>
    <name type="common">Spectacular rustgill mushroom</name>
    <name type="synonym">Gymnopilus spectabilis subsp. junonius</name>
    <dbReference type="NCBI Taxonomy" id="109634"/>
    <lineage>
        <taxon>Eukaryota</taxon>
        <taxon>Fungi</taxon>
        <taxon>Dikarya</taxon>
        <taxon>Basidiomycota</taxon>
        <taxon>Agaricomycotina</taxon>
        <taxon>Agaricomycetes</taxon>
        <taxon>Agaricomycetidae</taxon>
        <taxon>Agaricales</taxon>
        <taxon>Agaricineae</taxon>
        <taxon>Hymenogastraceae</taxon>
        <taxon>Gymnopilus</taxon>
    </lineage>
</organism>
<evidence type="ECO:0000256" key="4">
    <source>
        <dbReference type="ARBA" id="ARBA00022989"/>
    </source>
</evidence>
<evidence type="ECO:0000313" key="8">
    <source>
        <dbReference type="EMBL" id="KAF8914308.1"/>
    </source>
</evidence>
<evidence type="ECO:0000256" key="1">
    <source>
        <dbReference type="ARBA" id="ARBA00004141"/>
    </source>
</evidence>
<feature type="transmembrane region" description="Helical" evidence="7">
    <location>
        <begin position="488"/>
        <end position="510"/>
    </location>
</feature>
<keyword evidence="5 7" id="KW-0472">Membrane</keyword>
<protein>
    <submittedName>
        <fullName evidence="8">Cleft lip and palate associated transmembrane protein</fullName>
    </submittedName>
</protein>
<evidence type="ECO:0000256" key="5">
    <source>
        <dbReference type="ARBA" id="ARBA00023136"/>
    </source>
</evidence>
<evidence type="ECO:0000313" key="9">
    <source>
        <dbReference type="Proteomes" id="UP000724874"/>
    </source>
</evidence>
<name>A0A9P5NZC3_GYMJU</name>